<dbReference type="STRING" id="315750.BPUM_1165"/>
<dbReference type="HOGENOM" id="CLU_2785289_0_0_9"/>
<dbReference type="Proteomes" id="UP000001355">
    <property type="component" value="Chromosome"/>
</dbReference>
<evidence type="ECO:0000313" key="2">
    <source>
        <dbReference type="Proteomes" id="UP000001355"/>
    </source>
</evidence>
<dbReference type="AlphaFoldDB" id="A8FC82"/>
<evidence type="ECO:0000313" key="1">
    <source>
        <dbReference type="EMBL" id="ABV61849.1"/>
    </source>
</evidence>
<gene>
    <name evidence="1" type="ordered locus">BPUM_1165</name>
</gene>
<proteinExistence type="predicted"/>
<name>A8FC82_BACP2</name>
<keyword evidence="2" id="KW-1185">Reference proteome</keyword>
<reference evidence="1 2" key="2">
    <citation type="journal article" date="2013" name="Extremophiles">
        <title>An ICEBs1-like element may be associated with the extreme radiation and desiccation resistance of Bacillus pumilus SAFR-032 spores.</title>
        <authorList>
            <person name="Tirumalai M.R."/>
            <person name="Fox G.E."/>
        </authorList>
    </citation>
    <scope>NUCLEOTIDE SEQUENCE [LARGE SCALE GENOMIC DNA]</scope>
    <source>
        <strain evidence="1 2">SAFR-032</strain>
    </source>
</reference>
<accession>A8FC82</accession>
<organism evidence="1 2">
    <name type="scientific">Bacillus pumilus (strain SAFR-032)</name>
    <dbReference type="NCBI Taxonomy" id="315750"/>
    <lineage>
        <taxon>Bacteria</taxon>
        <taxon>Bacillati</taxon>
        <taxon>Bacillota</taxon>
        <taxon>Bacilli</taxon>
        <taxon>Bacillales</taxon>
        <taxon>Bacillaceae</taxon>
        <taxon>Bacillus</taxon>
    </lineage>
</organism>
<sequence>MAFLFLLKILETKLIRERKTHLIRRRTDLKKDGIFFYKIFLGTLTYNLEYYNIFTKVTTLNIFQEVYL</sequence>
<dbReference type="KEGG" id="bpu:BPUM_1165"/>
<reference evidence="1 2" key="3">
    <citation type="journal article" date="2013" name="PLoS ONE">
        <title>Candidate genes that may be responsible for the unusual resistances exhibited by Bacillus pumilus SAFR-032 spores.</title>
        <authorList>
            <person name="Tirumalai M.R."/>
            <person name="Rastogi R."/>
            <person name="Zamani N."/>
            <person name="O'Bryant Williams E."/>
            <person name="Allen S."/>
            <person name="Diouf F."/>
            <person name="Kwende S."/>
            <person name="Weinstock G.M."/>
            <person name="Venkateswaran K.J."/>
            <person name="Fox G.E."/>
        </authorList>
    </citation>
    <scope>NUCLEOTIDE SEQUENCE [LARGE SCALE GENOMIC DNA]</scope>
    <source>
        <strain evidence="1 2">SAFR-032</strain>
    </source>
</reference>
<protein>
    <submittedName>
        <fullName evidence="1">Uncharacterized protein</fullName>
    </submittedName>
</protein>
<reference evidence="1 2" key="1">
    <citation type="journal article" date="2007" name="PLoS ONE">
        <title>Paradoxical DNA repair and peroxide resistance gene conservation in Bacillus pumilus SAFR-032.</title>
        <authorList>
            <person name="Gioia J."/>
            <person name="Yerrapragada S."/>
            <person name="Qin X."/>
            <person name="Jiang H."/>
            <person name="Igboeli O.C."/>
            <person name="Muzny D."/>
            <person name="Dugan-Rocha S."/>
            <person name="Ding Y."/>
            <person name="Hawes A."/>
            <person name="Liu W."/>
            <person name="Perez L."/>
            <person name="Kovar C."/>
            <person name="Dinh H."/>
            <person name="Lee S."/>
            <person name="Nazareth L."/>
            <person name="Blyth P."/>
            <person name="Holder M."/>
            <person name="Buhay C."/>
            <person name="Tirumalai M.R."/>
            <person name="Liu Y."/>
            <person name="Dasgupta I."/>
            <person name="Bokhetache L."/>
            <person name="Fujita M."/>
            <person name="Karouia F."/>
            <person name="Eswara Moorthy P."/>
            <person name="Siefert J."/>
            <person name="Uzman A."/>
            <person name="Buzumbo P."/>
            <person name="Verma A."/>
            <person name="Zwiya H."/>
            <person name="McWilliams B.D."/>
            <person name="Olowu A."/>
            <person name="Clinkenbeard K.D."/>
            <person name="Newcombe D."/>
            <person name="Golebiewski L."/>
            <person name="Petrosino J.F."/>
            <person name="Nicholson W.L."/>
            <person name="Fox G.E."/>
            <person name="Venkateswaran K."/>
            <person name="Highlander S.K."/>
            <person name="Weinstock G.M."/>
        </authorList>
    </citation>
    <scope>NUCLEOTIDE SEQUENCE [LARGE SCALE GENOMIC DNA]</scope>
    <source>
        <strain evidence="1 2">SAFR-032</strain>
    </source>
</reference>
<dbReference type="EMBL" id="CP000813">
    <property type="protein sequence ID" value="ABV61849.1"/>
    <property type="molecule type" value="Genomic_DNA"/>
</dbReference>